<dbReference type="PANTHER" id="PTHR14352">
    <property type="entry name" value="HAUS AUGMIN-LIKE COMPLEX SUBUNIT 7"/>
    <property type="match status" value="1"/>
</dbReference>
<evidence type="ECO:0000256" key="1">
    <source>
        <dbReference type="SAM" id="Coils"/>
    </source>
</evidence>
<evidence type="ECO:0000313" key="2">
    <source>
        <dbReference type="EMBL" id="GCB66725.1"/>
    </source>
</evidence>
<dbReference type="STRING" id="75743.A0A401P0R5"/>
<protein>
    <recommendedName>
        <fullName evidence="4">HAUS augmin-like complex subunit 7</fullName>
    </recommendedName>
</protein>
<sequence>MDGEDAFFQGPERRRLSRWPFVMAAGLSEAQLGTRVMQKLLNLKCPFLEGIRVNDSDAAIRLLCTPGVDRLQILEWLCISCYPPLERKFAELHFHSMQDHGTDLAIKEMAWLGYMLGVCNIEDFDLFLGQASPHRQLVMMDEMLSGLQQYEQITEATSTDLKGISSVHAWNSQLLIEVQNDPHLRSPANLEFNLSLDAHRLLKRAEANFESRGRKKFSPPSIDSMEKLLIKLSEELKETNQHLEEMKKTVAFLGPIESSDTTFQTLKLTLSDFHQLMTVFSLTFEHEFGAHCNKAPPQLCNFGSLCKTVHKLLTSCIDELAALAEISDTCRKLETIVNGLQQDVINWQGGEVATLPVRVTEMKKKYAEFLEVFRSPCIVKL</sequence>
<dbReference type="Proteomes" id="UP000288216">
    <property type="component" value="Unassembled WGS sequence"/>
</dbReference>
<organism evidence="2 3">
    <name type="scientific">Scyliorhinus torazame</name>
    <name type="common">Cloudy catshark</name>
    <name type="synonym">Catulus torazame</name>
    <dbReference type="NCBI Taxonomy" id="75743"/>
    <lineage>
        <taxon>Eukaryota</taxon>
        <taxon>Metazoa</taxon>
        <taxon>Chordata</taxon>
        <taxon>Craniata</taxon>
        <taxon>Vertebrata</taxon>
        <taxon>Chondrichthyes</taxon>
        <taxon>Elasmobranchii</taxon>
        <taxon>Galeomorphii</taxon>
        <taxon>Galeoidea</taxon>
        <taxon>Carcharhiniformes</taxon>
        <taxon>Scyliorhinidae</taxon>
        <taxon>Scyliorhinus</taxon>
    </lineage>
</organism>
<evidence type="ECO:0000313" key="3">
    <source>
        <dbReference type="Proteomes" id="UP000288216"/>
    </source>
</evidence>
<feature type="coiled-coil region" evidence="1">
    <location>
        <begin position="222"/>
        <end position="249"/>
    </location>
</feature>
<dbReference type="OMA" id="PESDPWP"/>
<dbReference type="InterPro" id="IPR029711">
    <property type="entry name" value="Haus7-like"/>
</dbReference>
<dbReference type="GO" id="GO:0051225">
    <property type="term" value="P:spindle assembly"/>
    <property type="evidence" value="ECO:0007669"/>
    <property type="project" value="TreeGrafter"/>
</dbReference>
<name>A0A401P0R5_SCYTO</name>
<proteinExistence type="predicted"/>
<dbReference type="GO" id="GO:0070652">
    <property type="term" value="C:HAUS complex"/>
    <property type="evidence" value="ECO:0007669"/>
    <property type="project" value="TreeGrafter"/>
</dbReference>
<comment type="caution">
    <text evidence="2">The sequence shown here is derived from an EMBL/GenBank/DDBJ whole genome shotgun (WGS) entry which is preliminary data.</text>
</comment>
<dbReference type="GO" id="GO:0031023">
    <property type="term" value="P:microtubule organizing center organization"/>
    <property type="evidence" value="ECO:0007669"/>
    <property type="project" value="TreeGrafter"/>
</dbReference>
<dbReference type="GO" id="GO:0051011">
    <property type="term" value="F:microtubule minus-end binding"/>
    <property type="evidence" value="ECO:0007669"/>
    <property type="project" value="TreeGrafter"/>
</dbReference>
<reference evidence="2 3" key="1">
    <citation type="journal article" date="2018" name="Nat. Ecol. Evol.">
        <title>Shark genomes provide insights into elasmobranch evolution and the origin of vertebrates.</title>
        <authorList>
            <person name="Hara Y"/>
            <person name="Yamaguchi K"/>
            <person name="Onimaru K"/>
            <person name="Kadota M"/>
            <person name="Koyanagi M"/>
            <person name="Keeley SD"/>
            <person name="Tatsumi K"/>
            <person name="Tanaka K"/>
            <person name="Motone F"/>
            <person name="Kageyama Y"/>
            <person name="Nozu R"/>
            <person name="Adachi N"/>
            <person name="Nishimura O"/>
            <person name="Nakagawa R"/>
            <person name="Tanegashima C"/>
            <person name="Kiyatake I"/>
            <person name="Matsumoto R"/>
            <person name="Murakumo K"/>
            <person name="Nishida K"/>
            <person name="Terakita A"/>
            <person name="Kuratani S"/>
            <person name="Sato K"/>
            <person name="Hyodo S Kuraku.S."/>
        </authorList>
    </citation>
    <scope>NUCLEOTIDE SEQUENCE [LARGE SCALE GENOMIC DNA]</scope>
</reference>
<keyword evidence="3" id="KW-1185">Reference proteome</keyword>
<accession>A0A401P0R5</accession>
<evidence type="ECO:0008006" key="4">
    <source>
        <dbReference type="Google" id="ProtNLM"/>
    </source>
</evidence>
<dbReference type="AlphaFoldDB" id="A0A401P0R5"/>
<gene>
    <name evidence="2" type="ORF">scyTo_0000635</name>
</gene>
<dbReference type="PANTHER" id="PTHR14352:SF2">
    <property type="entry name" value="HAUS AUGMIN-LIKE COMPLEX SUBUNIT 7"/>
    <property type="match status" value="1"/>
</dbReference>
<dbReference type="OrthoDB" id="6435999at2759"/>
<dbReference type="EMBL" id="BFAA01000121">
    <property type="protein sequence ID" value="GCB66725.1"/>
    <property type="molecule type" value="Genomic_DNA"/>
</dbReference>
<keyword evidence="1" id="KW-0175">Coiled coil</keyword>